<comment type="caution">
    <text evidence="1">The sequence shown here is derived from an EMBL/GenBank/DDBJ whole genome shotgun (WGS) entry which is preliminary data.</text>
</comment>
<reference evidence="1 2" key="2">
    <citation type="journal article" date="2012" name="Proc. Natl. Acad. Sci. U.S.A.">
        <title>Antigenic diversity is generated by distinct evolutionary mechanisms in African trypanosome species.</title>
        <authorList>
            <person name="Jackson A.P."/>
            <person name="Berry A."/>
            <person name="Aslett M."/>
            <person name="Allison H.C."/>
            <person name="Burton P."/>
            <person name="Vavrova-Anderson J."/>
            <person name="Brown R."/>
            <person name="Browne H."/>
            <person name="Corton N."/>
            <person name="Hauser H."/>
            <person name="Gamble J."/>
            <person name="Gilderthorp R."/>
            <person name="Marcello L."/>
            <person name="McQuillan J."/>
            <person name="Otto T.D."/>
            <person name="Quail M.A."/>
            <person name="Sanders M.J."/>
            <person name="van Tonder A."/>
            <person name="Ginger M.L."/>
            <person name="Field M.C."/>
            <person name="Barry J.D."/>
            <person name="Hertz-Fowler C."/>
            <person name="Berriman M."/>
        </authorList>
    </citation>
    <scope>NUCLEOTIDE SEQUENCE [LARGE SCALE GENOMIC DNA]</scope>
    <source>
        <strain evidence="1 2">IL3000</strain>
    </source>
</reference>
<reference evidence="2" key="1">
    <citation type="submission" date="2011-07" db="EMBL/GenBank/DDBJ databases">
        <title>Divergent evolution of antigenic variation in African trypanosomes.</title>
        <authorList>
            <person name="Jackson A.P."/>
            <person name="Berry A."/>
            <person name="Allison H.C."/>
            <person name="Burton P."/>
            <person name="Anderson J."/>
            <person name="Aslett M."/>
            <person name="Brown R."/>
            <person name="Corton N."/>
            <person name="Harris D."/>
            <person name="Hauser H."/>
            <person name="Gamble J."/>
            <person name="Gilderthorp R."/>
            <person name="McQuillan J."/>
            <person name="Quail M.A."/>
            <person name="Sanders M."/>
            <person name="Van Tonder A."/>
            <person name="Ginger M.L."/>
            <person name="Donelson J.E."/>
            <person name="Field M.C."/>
            <person name="Barry J.D."/>
            <person name="Berriman M."/>
            <person name="Hertz-Fowler C."/>
        </authorList>
    </citation>
    <scope>NUCLEOTIDE SEQUENCE [LARGE SCALE GENOMIC DNA]</scope>
    <source>
        <strain evidence="2">IL3000</strain>
    </source>
</reference>
<keyword evidence="2" id="KW-1185">Reference proteome</keyword>
<dbReference type="AlphaFoldDB" id="F9WDF6"/>
<accession>F9WDF6</accession>
<protein>
    <submittedName>
        <fullName evidence="1">Uncharacterized protein</fullName>
    </submittedName>
</protein>
<dbReference type="EMBL" id="CAEQ01001863">
    <property type="protein sequence ID" value="CCD15309.1"/>
    <property type="molecule type" value="Genomic_DNA"/>
</dbReference>
<name>F9WDF6_TRYCI</name>
<proteinExistence type="predicted"/>
<evidence type="ECO:0000313" key="2">
    <source>
        <dbReference type="Proteomes" id="UP000000702"/>
    </source>
</evidence>
<sequence>MRQYPPILSEVRSAGAECVHCMRQNTAVPSCSRPSKQPVLLETMPQSSTALHMSRDQATLHISADKQQTSPLHLTENDRTCGGALSQLRLPQSAVDAAYPSLVVMSLLLAMIHLDRKQCRRLTSS</sequence>
<dbReference type="Proteomes" id="UP000000702">
    <property type="component" value="Unassembled WGS sequence"/>
</dbReference>
<gene>
    <name evidence="1" type="ORF">TCIL3000_0_58400</name>
</gene>
<evidence type="ECO:0000313" key="1">
    <source>
        <dbReference type="EMBL" id="CCD15309.1"/>
    </source>
</evidence>
<organism evidence="1 2">
    <name type="scientific">Trypanosoma congolense (strain IL3000)</name>
    <dbReference type="NCBI Taxonomy" id="1068625"/>
    <lineage>
        <taxon>Eukaryota</taxon>
        <taxon>Discoba</taxon>
        <taxon>Euglenozoa</taxon>
        <taxon>Kinetoplastea</taxon>
        <taxon>Metakinetoplastina</taxon>
        <taxon>Trypanosomatida</taxon>
        <taxon>Trypanosomatidae</taxon>
        <taxon>Trypanosoma</taxon>
        <taxon>Nannomonas</taxon>
    </lineage>
</organism>